<dbReference type="VEuPathDB" id="FungiDB:BD410DRAFT_789729"/>
<dbReference type="AlphaFoldDB" id="A0A4Y7Q256"/>
<keyword evidence="2" id="KW-1185">Reference proteome</keyword>
<dbReference type="Proteomes" id="UP000294933">
    <property type="component" value="Unassembled WGS sequence"/>
</dbReference>
<accession>A0A4Y7Q256</accession>
<sequence length="53" mass="5711">MIALESNVSGESNGIFFHHEDGILSRSSNDLQCQNAESISECLVIDAGPFKEA</sequence>
<evidence type="ECO:0000313" key="1">
    <source>
        <dbReference type="EMBL" id="TDL21308.1"/>
    </source>
</evidence>
<evidence type="ECO:0000313" key="2">
    <source>
        <dbReference type="Proteomes" id="UP000294933"/>
    </source>
</evidence>
<reference evidence="1 2" key="1">
    <citation type="submission" date="2018-06" db="EMBL/GenBank/DDBJ databases">
        <title>A transcriptomic atlas of mushroom development highlights an independent origin of complex multicellularity.</title>
        <authorList>
            <consortium name="DOE Joint Genome Institute"/>
            <person name="Krizsan K."/>
            <person name="Almasi E."/>
            <person name="Merenyi Z."/>
            <person name="Sahu N."/>
            <person name="Viragh M."/>
            <person name="Koszo T."/>
            <person name="Mondo S."/>
            <person name="Kiss B."/>
            <person name="Balint B."/>
            <person name="Kues U."/>
            <person name="Barry K."/>
            <person name="Hegedus J.C."/>
            <person name="Henrissat B."/>
            <person name="Johnson J."/>
            <person name="Lipzen A."/>
            <person name="Ohm R."/>
            <person name="Nagy I."/>
            <person name="Pangilinan J."/>
            <person name="Yan J."/>
            <person name="Xiong Y."/>
            <person name="Grigoriev I.V."/>
            <person name="Hibbett D.S."/>
            <person name="Nagy L.G."/>
        </authorList>
    </citation>
    <scope>NUCLEOTIDE SEQUENCE [LARGE SCALE GENOMIC DNA]</scope>
    <source>
        <strain evidence="1 2">SZMC22713</strain>
    </source>
</reference>
<organism evidence="1 2">
    <name type="scientific">Rickenella mellea</name>
    <dbReference type="NCBI Taxonomy" id="50990"/>
    <lineage>
        <taxon>Eukaryota</taxon>
        <taxon>Fungi</taxon>
        <taxon>Dikarya</taxon>
        <taxon>Basidiomycota</taxon>
        <taxon>Agaricomycotina</taxon>
        <taxon>Agaricomycetes</taxon>
        <taxon>Hymenochaetales</taxon>
        <taxon>Rickenellaceae</taxon>
        <taxon>Rickenella</taxon>
    </lineage>
</organism>
<dbReference type="EMBL" id="ML170181">
    <property type="protein sequence ID" value="TDL21308.1"/>
    <property type="molecule type" value="Genomic_DNA"/>
</dbReference>
<protein>
    <submittedName>
        <fullName evidence="1">Uncharacterized protein</fullName>
    </submittedName>
</protein>
<gene>
    <name evidence="1" type="ORF">BD410DRAFT_789729</name>
</gene>
<name>A0A4Y7Q256_9AGAM</name>
<proteinExistence type="predicted"/>